<keyword evidence="3" id="KW-1185">Reference proteome</keyword>
<proteinExistence type="predicted"/>
<evidence type="ECO:0000313" key="2">
    <source>
        <dbReference type="EMBL" id="MDG4721845.1"/>
    </source>
</evidence>
<feature type="compositionally biased region" description="Basic and acidic residues" evidence="1">
    <location>
        <begin position="275"/>
        <end position="293"/>
    </location>
</feature>
<organism evidence="2 3">
    <name type="scientific">Thalassospira aquimaris</name>
    <dbReference type="NCBI Taxonomy" id="3037796"/>
    <lineage>
        <taxon>Bacteria</taxon>
        <taxon>Pseudomonadati</taxon>
        <taxon>Pseudomonadota</taxon>
        <taxon>Alphaproteobacteria</taxon>
        <taxon>Rhodospirillales</taxon>
        <taxon>Thalassospiraceae</taxon>
        <taxon>Thalassospira</taxon>
    </lineage>
</organism>
<reference evidence="2 3" key="1">
    <citation type="submission" date="2023-03" db="EMBL/GenBank/DDBJ databases">
        <title>Strain FZY0004 represents a novel species in the genus Thalassospira isolated from seawater.</title>
        <authorList>
            <person name="Fu Z.-Y."/>
        </authorList>
    </citation>
    <scope>NUCLEOTIDE SEQUENCE [LARGE SCALE GENOMIC DNA]</scope>
    <source>
        <strain evidence="2 3">FZY0004</strain>
    </source>
</reference>
<dbReference type="RefSeq" id="WP_278007093.1">
    <property type="nucleotide sequence ID" value="NZ_JARSBO010000022.1"/>
</dbReference>
<evidence type="ECO:0000256" key="1">
    <source>
        <dbReference type="SAM" id="MobiDB-lite"/>
    </source>
</evidence>
<dbReference type="Proteomes" id="UP001529180">
    <property type="component" value="Unassembled WGS sequence"/>
</dbReference>
<feature type="region of interest" description="Disordered" evidence="1">
    <location>
        <begin position="264"/>
        <end position="329"/>
    </location>
</feature>
<feature type="compositionally biased region" description="Acidic residues" evidence="1">
    <location>
        <begin position="314"/>
        <end position="324"/>
    </location>
</feature>
<dbReference type="EMBL" id="JARSBO010000022">
    <property type="protein sequence ID" value="MDG4721845.1"/>
    <property type="molecule type" value="Genomic_DNA"/>
</dbReference>
<evidence type="ECO:0008006" key="4">
    <source>
        <dbReference type="Google" id="ProtNLM"/>
    </source>
</evidence>
<evidence type="ECO:0000313" key="3">
    <source>
        <dbReference type="Proteomes" id="UP001529180"/>
    </source>
</evidence>
<protein>
    <recommendedName>
        <fullName evidence="4">SsDNA binding protein</fullName>
    </recommendedName>
</protein>
<accession>A0ABT6GIH4</accession>
<sequence>MNNVVTSTDMQRQAQSGASQATRIEQSRAIAEVQGAIVVAQQRPRDITKAIASMTDSCRIQSLAEKAFFRFNRGGGTVSGPSIHLARELARCWGNIDYGIKELSRDDLAGVSEMQAFAWDLETNNRAETTFIVPHGRDTRQGVKKLTDLRDIYENNANAGARRLREMILGILPPWFVDDAKDLCTKTLTDGGGIPLPKRIAGAVERYAELGVDAKRLGAKVGRPSGEWNAHDIAQLQVIYRSIQNGEVQIDDEFPVDEENHVTGADLKSQANTGKKIEQKRDQAKSKAKKEPEQDQAEDTEDTAEHDPETGEVINDDEPADDTVPEIPVYDPEQTGAWLIDAQNAIKACNSLGALKAVWTGLAPTVKELGEDSRVKGLIKAKEDRKAELSKDAGNAS</sequence>
<comment type="caution">
    <text evidence="2">The sequence shown here is derived from an EMBL/GenBank/DDBJ whole genome shotgun (WGS) entry which is preliminary data.</text>
</comment>
<gene>
    <name evidence="2" type="ORF">P7680_22810</name>
</gene>
<feature type="region of interest" description="Disordered" evidence="1">
    <location>
        <begin position="1"/>
        <end position="22"/>
    </location>
</feature>
<name>A0ABT6GIH4_9PROT</name>